<dbReference type="Gene3D" id="3.30.9.10">
    <property type="entry name" value="D-Amino Acid Oxidase, subunit A, domain 2"/>
    <property type="match status" value="1"/>
</dbReference>
<evidence type="ECO:0000313" key="4">
    <source>
        <dbReference type="Proteomes" id="UP000025756"/>
    </source>
</evidence>
<dbReference type="InterPro" id="IPR036188">
    <property type="entry name" value="FAD/NAD-bd_sf"/>
</dbReference>
<keyword evidence="4" id="KW-1185">Reference proteome</keyword>
<dbReference type="PANTHER" id="PTHR13847">
    <property type="entry name" value="SARCOSINE DEHYDROGENASE-RELATED"/>
    <property type="match status" value="1"/>
</dbReference>
<sequence length="468" mass="50164">MDFPMSSLWLDQARGSEPACPALQGATRADVCIVGGGYTGLWTALQLREQSPGLDIVLLEAQECGAGASGRNGGFMLSWAAKFETLLKVCGTDEALRLLGESERIAADVAGYLKRHGVDAQLRQDGWLWTASNAAQVDSWMPCIELLARHGQQAFVALPADEVRRLSGSAAHLAGVLSRSSATVHPGMYVRGLRRIALAKGIRIYEHTPMRSLRARPQPKVATARGEVRAAKVVLAMNAWSTRFRELNKGVVVVGSDLVATAPHPEALEKIGLTSGVAISDSRLFTNYYRNTCAGEMVFGRGGGDFAFNGAVGRLYEGPSRFAREVAAILHRFYPALAPLGIVRSWSGPIDRSMDGLPCFGHLGGHPDIVYGYGYSGNGVGPTYLGGKFLASMVLENDDAWRHSALARGLRGRFPPEPFRYVGSRVVKAALVRKEAAEDQGQAPARLDTMLAGLAPGGLVPVARKEKA</sequence>
<feature type="domain" description="FAD dependent oxidoreductase" evidence="2">
    <location>
        <begin position="30"/>
        <end position="392"/>
    </location>
</feature>
<proteinExistence type="predicted"/>
<dbReference type="Proteomes" id="UP000025756">
    <property type="component" value="Unassembled WGS sequence"/>
</dbReference>
<evidence type="ECO:0000259" key="2">
    <source>
        <dbReference type="Pfam" id="PF01266"/>
    </source>
</evidence>
<organism evidence="3 4">
    <name type="scientific">Bordetella bronchiseptica 00-P-2796</name>
    <dbReference type="NCBI Taxonomy" id="1331199"/>
    <lineage>
        <taxon>Bacteria</taxon>
        <taxon>Pseudomonadati</taxon>
        <taxon>Pseudomonadota</taxon>
        <taxon>Betaproteobacteria</taxon>
        <taxon>Burkholderiales</taxon>
        <taxon>Alcaligenaceae</taxon>
        <taxon>Bordetella</taxon>
    </lineage>
</organism>
<gene>
    <name evidence="3" type="ORF">L490_1286</name>
</gene>
<protein>
    <submittedName>
        <fullName evidence="3">Aminophosphonate oxidoreductase</fullName>
    </submittedName>
</protein>
<comment type="caution">
    <text evidence="3">The sequence shown here is derived from an EMBL/GenBank/DDBJ whole genome shotgun (WGS) entry which is preliminary data.</text>
</comment>
<dbReference type="SUPFAM" id="SSF51905">
    <property type="entry name" value="FAD/NAD(P)-binding domain"/>
    <property type="match status" value="1"/>
</dbReference>
<reference evidence="3 4" key="1">
    <citation type="submission" date="2014-03" db="EMBL/GenBank/DDBJ databases">
        <title>Genome sequence of Bordetella bronchiseptica.</title>
        <authorList>
            <person name="Harvill E."/>
            <person name="Goodfield L.L."/>
            <person name="Ivanov Y.V."/>
            <person name="Meyer J.A."/>
            <person name="Muse S.J."/>
            <person name="Jacobs N."/>
            <person name="Bendor L."/>
            <person name="Smallridge W.E."/>
            <person name="Brinkac L.M."/>
            <person name="Sanka R."/>
            <person name="Kim M."/>
            <person name="Losada L."/>
        </authorList>
    </citation>
    <scope>NUCLEOTIDE SEQUENCE [LARGE SCALE GENOMIC DNA]</scope>
    <source>
        <strain evidence="3 4">00-P-2796</strain>
    </source>
</reference>
<dbReference type="PANTHER" id="PTHR13847:SF285">
    <property type="entry name" value="FAD DEPENDENT OXIDOREDUCTASE DOMAIN-CONTAINING PROTEIN"/>
    <property type="match status" value="1"/>
</dbReference>
<dbReference type="Pfam" id="PF01266">
    <property type="entry name" value="DAO"/>
    <property type="match status" value="1"/>
</dbReference>
<accession>A0ABR4R866</accession>
<evidence type="ECO:0000313" key="3">
    <source>
        <dbReference type="EMBL" id="KCV31026.1"/>
    </source>
</evidence>
<dbReference type="Gene3D" id="3.50.50.60">
    <property type="entry name" value="FAD/NAD(P)-binding domain"/>
    <property type="match status" value="1"/>
</dbReference>
<evidence type="ECO:0000256" key="1">
    <source>
        <dbReference type="ARBA" id="ARBA00023002"/>
    </source>
</evidence>
<keyword evidence="1" id="KW-0560">Oxidoreductase</keyword>
<dbReference type="InterPro" id="IPR006076">
    <property type="entry name" value="FAD-dep_OxRdtase"/>
</dbReference>
<dbReference type="EMBL" id="JGWH01000173">
    <property type="protein sequence ID" value="KCV31026.1"/>
    <property type="molecule type" value="Genomic_DNA"/>
</dbReference>
<name>A0ABR4R866_BORBO</name>